<accession>A0ABR7IAB4</accession>
<evidence type="ECO:0000256" key="1">
    <source>
        <dbReference type="ARBA" id="ARBA00006738"/>
    </source>
</evidence>
<dbReference type="InterPro" id="IPR011335">
    <property type="entry name" value="Restrct_endonuc-II-like"/>
</dbReference>
<reference evidence="3 4" key="1">
    <citation type="submission" date="2020-08" db="EMBL/GenBank/DDBJ databases">
        <title>Genome public.</title>
        <authorList>
            <person name="Liu C."/>
            <person name="Sun Q."/>
        </authorList>
    </citation>
    <scope>NUCLEOTIDE SEQUENCE [LARGE SCALE GENOMIC DNA]</scope>
    <source>
        <strain evidence="3 4">BX0805</strain>
    </source>
</reference>
<dbReference type="NCBIfam" id="NF009150">
    <property type="entry name" value="PRK12497.1-3"/>
    <property type="match status" value="1"/>
</dbReference>
<dbReference type="EMBL" id="JACOQH010000004">
    <property type="protein sequence ID" value="MBC5753820.1"/>
    <property type="molecule type" value="Genomic_DNA"/>
</dbReference>
<organism evidence="3 4">
    <name type="scientific">Roseburia yibonii</name>
    <dbReference type="NCBI Taxonomy" id="2763063"/>
    <lineage>
        <taxon>Bacteria</taxon>
        <taxon>Bacillati</taxon>
        <taxon>Bacillota</taxon>
        <taxon>Clostridia</taxon>
        <taxon>Lachnospirales</taxon>
        <taxon>Lachnospiraceae</taxon>
        <taxon>Roseburia</taxon>
    </lineage>
</organism>
<evidence type="ECO:0000256" key="2">
    <source>
        <dbReference type="HAMAP-Rule" id="MF_00048"/>
    </source>
</evidence>
<keyword evidence="4" id="KW-1185">Reference proteome</keyword>
<sequence length="118" mass="13732">MNTRKTGAEYEEQAAQYLRKEGYQILEQNYKSRFGEIDILADKEGELIVVEVKYRSTNGYGDPLEAVDKRKQKRICQTAAYYCMTHGITEDISCRFDVIAIYGDGTVRHEKNAFEYQR</sequence>
<name>A0ABR7IAB4_9FIRM</name>
<dbReference type="Gene3D" id="3.40.1350.10">
    <property type="match status" value="1"/>
</dbReference>
<dbReference type="PANTHER" id="PTHR34039:SF1">
    <property type="entry name" value="UPF0102 PROTEIN YRAN"/>
    <property type="match status" value="1"/>
</dbReference>
<dbReference type="SUPFAM" id="SSF52980">
    <property type="entry name" value="Restriction endonuclease-like"/>
    <property type="match status" value="1"/>
</dbReference>
<dbReference type="PANTHER" id="PTHR34039">
    <property type="entry name" value="UPF0102 PROTEIN YRAN"/>
    <property type="match status" value="1"/>
</dbReference>
<protein>
    <recommendedName>
        <fullName evidence="2">UPF0102 protein H8Z76_07220</fullName>
    </recommendedName>
</protein>
<proteinExistence type="inferred from homology"/>
<dbReference type="RefSeq" id="WP_186982057.1">
    <property type="nucleotide sequence ID" value="NZ_JACOQH010000004.1"/>
</dbReference>
<comment type="caution">
    <text evidence="3">The sequence shown here is derived from an EMBL/GenBank/DDBJ whole genome shotgun (WGS) entry which is preliminary data.</text>
</comment>
<dbReference type="InterPro" id="IPR011856">
    <property type="entry name" value="tRNA_endonuc-like_dom_sf"/>
</dbReference>
<dbReference type="HAMAP" id="MF_00048">
    <property type="entry name" value="UPF0102"/>
    <property type="match status" value="1"/>
</dbReference>
<evidence type="ECO:0000313" key="4">
    <source>
        <dbReference type="Proteomes" id="UP000621540"/>
    </source>
</evidence>
<dbReference type="Pfam" id="PF02021">
    <property type="entry name" value="UPF0102"/>
    <property type="match status" value="1"/>
</dbReference>
<gene>
    <name evidence="3" type="ORF">H8Z76_07220</name>
</gene>
<dbReference type="NCBIfam" id="TIGR00252">
    <property type="entry name" value="YraN family protein"/>
    <property type="match status" value="1"/>
</dbReference>
<dbReference type="InterPro" id="IPR003509">
    <property type="entry name" value="UPF0102_YraN-like"/>
</dbReference>
<dbReference type="Proteomes" id="UP000621540">
    <property type="component" value="Unassembled WGS sequence"/>
</dbReference>
<comment type="similarity">
    <text evidence="1 2">Belongs to the UPF0102 family.</text>
</comment>
<dbReference type="CDD" id="cd20736">
    <property type="entry name" value="PoNe_Nuclease"/>
    <property type="match status" value="1"/>
</dbReference>
<evidence type="ECO:0000313" key="3">
    <source>
        <dbReference type="EMBL" id="MBC5753820.1"/>
    </source>
</evidence>